<organism evidence="1 2">
    <name type="scientific">Micromonospora chokoriensis</name>
    <dbReference type="NCBI Taxonomy" id="356851"/>
    <lineage>
        <taxon>Bacteria</taxon>
        <taxon>Bacillati</taxon>
        <taxon>Actinomycetota</taxon>
        <taxon>Actinomycetes</taxon>
        <taxon>Micromonosporales</taxon>
        <taxon>Micromonosporaceae</taxon>
        <taxon>Micromonospora</taxon>
    </lineage>
</organism>
<evidence type="ECO:0000313" key="1">
    <source>
        <dbReference type="EMBL" id="SCE73467.1"/>
    </source>
</evidence>
<dbReference type="InterPro" id="IPR045677">
    <property type="entry name" value="DUF6197"/>
</dbReference>
<dbReference type="EMBL" id="LT607409">
    <property type="protein sequence ID" value="SCE73467.1"/>
    <property type="molecule type" value="Genomic_DNA"/>
</dbReference>
<name>A0A1C4UP79_9ACTN</name>
<evidence type="ECO:0000313" key="2">
    <source>
        <dbReference type="Proteomes" id="UP000198224"/>
    </source>
</evidence>
<proteinExistence type="predicted"/>
<dbReference type="AlphaFoldDB" id="A0A1C4UP79"/>
<dbReference type="Proteomes" id="UP000198224">
    <property type="component" value="Chromosome I"/>
</dbReference>
<accession>A0A1C4UP79</accession>
<dbReference type="Pfam" id="PF19698">
    <property type="entry name" value="DUF6197"/>
    <property type="match status" value="1"/>
</dbReference>
<sequence length="132" mass="14500">MKATHNPPTTAPVTPADLLRMAALYLRRHGWSQGDYYTIIFDALTPRACVSGAVAMAAYGTATDFPFGVDRPERADFRAALGVLRDFLDLGCTSRLFGWNDKPGRTATEVINALTAAADRWDSLHTQEGRNR</sequence>
<reference evidence="2" key="1">
    <citation type="submission" date="2016-06" db="EMBL/GenBank/DDBJ databases">
        <authorList>
            <person name="Varghese N."/>
            <person name="Submissions Spin"/>
        </authorList>
    </citation>
    <scope>NUCLEOTIDE SEQUENCE [LARGE SCALE GENOMIC DNA]</scope>
    <source>
        <strain evidence="2">DSM 45160</strain>
    </source>
</reference>
<dbReference type="RefSeq" id="WP_088986528.1">
    <property type="nucleotide sequence ID" value="NZ_LT607409.1"/>
</dbReference>
<keyword evidence="2" id="KW-1185">Reference proteome</keyword>
<gene>
    <name evidence="1" type="ORF">GA0070612_0615</name>
</gene>
<protein>
    <submittedName>
        <fullName evidence="1">Uncharacterized protein</fullName>
    </submittedName>
</protein>